<dbReference type="PANTHER" id="PTHR43785">
    <property type="entry name" value="GAMMA-GLUTAMYLPUTRESCINE SYNTHETASE"/>
    <property type="match status" value="1"/>
</dbReference>
<dbReference type="GO" id="GO:0004356">
    <property type="term" value="F:glutamine synthetase activity"/>
    <property type="evidence" value="ECO:0007669"/>
    <property type="project" value="UniProtKB-EC"/>
</dbReference>
<comment type="caution">
    <text evidence="9">The sequence shown here is derived from an EMBL/GenBank/DDBJ whole genome shotgun (WGS) entry which is preliminary data.</text>
</comment>
<dbReference type="SUPFAM" id="SSF55931">
    <property type="entry name" value="Glutamine synthetase/guanido kinase"/>
    <property type="match status" value="1"/>
</dbReference>
<dbReference type="EMBL" id="JAUSZV010000003">
    <property type="protein sequence ID" value="MDQ0904480.1"/>
    <property type="molecule type" value="Genomic_DNA"/>
</dbReference>
<accession>A0AAW8F5F9</accession>
<sequence>MNAETNRTNTPWPTGPVTPETLQRLLKDRSVTDIMLAVPDLQGRLLGKTFNAPVFLERMTDGAEMCSYVLATDVDMTPLDGFDFTGWEQGFGDFLVTPDLDNVRMLPYRPGTALVFGTPVHDDGTPVEVAPRRMLETQIERLHELGYVVKVGVESEFVLYTDGPSGRTPVWGENFDYGLYYPPHVSDVFRHLADGMRDVGIVHEAIKTESAAGQTEVTLAYGEALKACDDYVVFRHLIRDIAGRHSMVPVFMAAPETGVGSGLHLHVSLWTERDEPGFAHHRGQELPPLMLRAVAGLLSALPHMAPLYAPTPNSYKRYQPRSFAPTRYSWGFDHRGCAIRVTGHGNGAHLEVRLAGADANAYLALAAYLAAMAHGLEEELSPRPACDGDAYQDRASIPLYADLAEALQHFEHSTIAQSLLGKDVVRHYAHAARAELAWYRTHVSDLERLRGIR</sequence>
<dbReference type="SMART" id="SM01230">
    <property type="entry name" value="Gln-synt_C"/>
    <property type="match status" value="1"/>
</dbReference>
<evidence type="ECO:0000313" key="10">
    <source>
        <dbReference type="Proteomes" id="UP001234216"/>
    </source>
</evidence>
<evidence type="ECO:0000256" key="3">
    <source>
        <dbReference type="ARBA" id="ARBA00022741"/>
    </source>
</evidence>
<name>A0AAW8F5F9_9ACTN</name>
<dbReference type="PROSITE" id="PS51986">
    <property type="entry name" value="GS_BETA_GRASP"/>
    <property type="match status" value="1"/>
</dbReference>
<dbReference type="InterPro" id="IPR008147">
    <property type="entry name" value="Gln_synt_N"/>
</dbReference>
<dbReference type="RefSeq" id="WP_306972070.1">
    <property type="nucleotide sequence ID" value="NZ_JAUSZV010000003.1"/>
</dbReference>
<feature type="domain" description="GS catalytic" evidence="8">
    <location>
        <begin position="131"/>
        <end position="453"/>
    </location>
</feature>
<reference evidence="9" key="1">
    <citation type="submission" date="2023-07" db="EMBL/GenBank/DDBJ databases">
        <title>Comparative genomics of wheat-associated soil bacteria to identify genetic determinants of phenazine resistance.</title>
        <authorList>
            <person name="Mouncey N."/>
        </authorList>
    </citation>
    <scope>NUCLEOTIDE SEQUENCE</scope>
    <source>
        <strain evidence="9">V4I22</strain>
    </source>
</reference>
<dbReference type="EC" id="6.3.1.2" evidence="9"/>
<protein>
    <submittedName>
        <fullName evidence="9">Glutamine synthetase</fullName>
        <ecNumber evidence="9">6.3.1.2</ecNumber>
    </submittedName>
</protein>
<proteinExistence type="inferred from homology"/>
<dbReference type="Proteomes" id="UP001234216">
    <property type="component" value="Unassembled WGS sequence"/>
</dbReference>
<keyword evidence="3" id="KW-0547">Nucleotide-binding</keyword>
<evidence type="ECO:0000259" key="7">
    <source>
        <dbReference type="PROSITE" id="PS51986"/>
    </source>
</evidence>
<dbReference type="AlphaFoldDB" id="A0AAW8F5F9"/>
<dbReference type="Pfam" id="PF00120">
    <property type="entry name" value="Gln-synt_C"/>
    <property type="match status" value="1"/>
</dbReference>
<dbReference type="Gene3D" id="3.30.590.10">
    <property type="entry name" value="Glutamine synthetase/guanido kinase, catalytic domain"/>
    <property type="match status" value="1"/>
</dbReference>
<dbReference type="GO" id="GO:0005524">
    <property type="term" value="F:ATP binding"/>
    <property type="evidence" value="ECO:0007669"/>
    <property type="project" value="UniProtKB-KW"/>
</dbReference>
<evidence type="ECO:0000256" key="6">
    <source>
        <dbReference type="RuleBase" id="RU000384"/>
    </source>
</evidence>
<keyword evidence="4" id="KW-0067">ATP-binding</keyword>
<feature type="domain" description="GS beta-grasp" evidence="7">
    <location>
        <begin position="29"/>
        <end position="124"/>
    </location>
</feature>
<dbReference type="PROSITE" id="PS51987">
    <property type="entry name" value="GS_CATALYTIC"/>
    <property type="match status" value="1"/>
</dbReference>
<dbReference type="InterPro" id="IPR014746">
    <property type="entry name" value="Gln_synth/guanido_kin_cat_dom"/>
</dbReference>
<dbReference type="SUPFAM" id="SSF54368">
    <property type="entry name" value="Glutamine synthetase, N-terminal domain"/>
    <property type="match status" value="1"/>
</dbReference>
<comment type="similarity">
    <text evidence="1 5 6">Belongs to the glutamine synthetase family.</text>
</comment>
<evidence type="ECO:0000256" key="1">
    <source>
        <dbReference type="ARBA" id="ARBA00009897"/>
    </source>
</evidence>
<dbReference type="PANTHER" id="PTHR43785:SF12">
    <property type="entry name" value="TYPE-1 GLUTAMINE SYNTHETASE 2"/>
    <property type="match status" value="1"/>
</dbReference>
<keyword evidence="2 9" id="KW-0436">Ligase</keyword>
<dbReference type="Gene3D" id="3.10.20.70">
    <property type="entry name" value="Glutamine synthetase, N-terminal domain"/>
    <property type="match status" value="1"/>
</dbReference>
<dbReference type="InterPro" id="IPR008146">
    <property type="entry name" value="Gln_synth_cat_dom"/>
</dbReference>
<evidence type="ECO:0000313" key="9">
    <source>
        <dbReference type="EMBL" id="MDQ0904480.1"/>
    </source>
</evidence>
<evidence type="ECO:0000256" key="5">
    <source>
        <dbReference type="PROSITE-ProRule" id="PRU01330"/>
    </source>
</evidence>
<evidence type="ECO:0000256" key="2">
    <source>
        <dbReference type="ARBA" id="ARBA00022598"/>
    </source>
</evidence>
<evidence type="ECO:0000256" key="4">
    <source>
        <dbReference type="ARBA" id="ARBA00022840"/>
    </source>
</evidence>
<evidence type="ECO:0000259" key="8">
    <source>
        <dbReference type="PROSITE" id="PS51987"/>
    </source>
</evidence>
<gene>
    <name evidence="9" type="ORF">QFZ22_000465</name>
</gene>
<dbReference type="InterPro" id="IPR036651">
    <property type="entry name" value="Gln_synt_N_sf"/>
</dbReference>
<organism evidence="9 10">
    <name type="scientific">Streptomyces canus</name>
    <dbReference type="NCBI Taxonomy" id="58343"/>
    <lineage>
        <taxon>Bacteria</taxon>
        <taxon>Bacillati</taxon>
        <taxon>Actinomycetota</taxon>
        <taxon>Actinomycetes</taxon>
        <taxon>Kitasatosporales</taxon>
        <taxon>Streptomycetaceae</taxon>
        <taxon>Streptomyces</taxon>
        <taxon>Streptomyces aurantiacus group</taxon>
    </lineage>
</organism>
<dbReference type="GO" id="GO:0006542">
    <property type="term" value="P:glutamine biosynthetic process"/>
    <property type="evidence" value="ECO:0007669"/>
    <property type="project" value="InterPro"/>
</dbReference>